<organism evidence="2 3">
    <name type="scientific">Artemisia annua</name>
    <name type="common">Sweet wormwood</name>
    <dbReference type="NCBI Taxonomy" id="35608"/>
    <lineage>
        <taxon>Eukaryota</taxon>
        <taxon>Viridiplantae</taxon>
        <taxon>Streptophyta</taxon>
        <taxon>Embryophyta</taxon>
        <taxon>Tracheophyta</taxon>
        <taxon>Spermatophyta</taxon>
        <taxon>Magnoliopsida</taxon>
        <taxon>eudicotyledons</taxon>
        <taxon>Gunneridae</taxon>
        <taxon>Pentapetalae</taxon>
        <taxon>asterids</taxon>
        <taxon>campanulids</taxon>
        <taxon>Asterales</taxon>
        <taxon>Asteraceae</taxon>
        <taxon>Asteroideae</taxon>
        <taxon>Anthemideae</taxon>
        <taxon>Artemisiinae</taxon>
        <taxon>Artemisia</taxon>
    </lineage>
</organism>
<dbReference type="Proteomes" id="UP000245207">
    <property type="component" value="Unassembled WGS sequence"/>
</dbReference>
<dbReference type="PANTHER" id="PTHR33710">
    <property type="entry name" value="BNAC02G09200D PROTEIN"/>
    <property type="match status" value="1"/>
</dbReference>
<accession>A0A2U1KU82</accession>
<dbReference type="AlphaFoldDB" id="A0A2U1KU82"/>
<evidence type="ECO:0000256" key="1">
    <source>
        <dbReference type="SAM" id="MobiDB-lite"/>
    </source>
</evidence>
<sequence>MNRCGSKLSKIDRILVSKHIVDLWPNSHILALPREFSDHSPLLLTNSCGDFGPIPFKIYNSWLLHNDFPSIFLSCWLNSVGQAHPHPAVNFKLKLQALKSKIKNWKSSVKLNESATTVSLKDMIDSIDTKAEISPLTTYDIKNRTLEFSDHSPLLLTNSCGDFGPIPFKIYNSWLLHNDFPSIFLSCWLNSVGQAHPHPAVNFKLKLQALKSKIKNWKSSVKLNESATTVSLKDMIDSIDTKAEISPLTTYDIKNRTLPPGAHLQPPPTGDQPPQSAHIRFVVYLSLND</sequence>
<feature type="region of interest" description="Disordered" evidence="1">
    <location>
        <begin position="256"/>
        <end position="275"/>
    </location>
</feature>
<dbReference type="OrthoDB" id="8196670at2759"/>
<dbReference type="PANTHER" id="PTHR33710:SF64">
    <property type="entry name" value="ENDONUCLEASE_EXONUCLEASE_PHOSPHATASE DOMAIN-CONTAINING PROTEIN"/>
    <property type="match status" value="1"/>
</dbReference>
<evidence type="ECO:0000313" key="2">
    <source>
        <dbReference type="EMBL" id="PWA40310.1"/>
    </source>
</evidence>
<dbReference type="InterPro" id="IPR036691">
    <property type="entry name" value="Endo/exonu/phosph_ase_sf"/>
</dbReference>
<dbReference type="SUPFAM" id="SSF56219">
    <property type="entry name" value="DNase I-like"/>
    <property type="match status" value="1"/>
</dbReference>
<name>A0A2U1KU82_ARTAN</name>
<evidence type="ECO:0000313" key="3">
    <source>
        <dbReference type="Proteomes" id="UP000245207"/>
    </source>
</evidence>
<comment type="caution">
    <text evidence="2">The sequence shown here is derived from an EMBL/GenBank/DDBJ whole genome shotgun (WGS) entry which is preliminary data.</text>
</comment>
<reference evidence="2 3" key="1">
    <citation type="journal article" date="2018" name="Mol. Plant">
        <title>The genome of Artemisia annua provides insight into the evolution of Asteraceae family and artemisinin biosynthesis.</title>
        <authorList>
            <person name="Shen Q."/>
            <person name="Zhang L."/>
            <person name="Liao Z."/>
            <person name="Wang S."/>
            <person name="Yan T."/>
            <person name="Shi P."/>
            <person name="Liu M."/>
            <person name="Fu X."/>
            <person name="Pan Q."/>
            <person name="Wang Y."/>
            <person name="Lv Z."/>
            <person name="Lu X."/>
            <person name="Zhang F."/>
            <person name="Jiang W."/>
            <person name="Ma Y."/>
            <person name="Chen M."/>
            <person name="Hao X."/>
            <person name="Li L."/>
            <person name="Tang Y."/>
            <person name="Lv G."/>
            <person name="Zhou Y."/>
            <person name="Sun X."/>
            <person name="Brodelius P.E."/>
            <person name="Rose J.K.C."/>
            <person name="Tang K."/>
        </authorList>
    </citation>
    <scope>NUCLEOTIDE SEQUENCE [LARGE SCALE GENOMIC DNA]</scope>
    <source>
        <strain evidence="3">cv. Huhao1</strain>
        <tissue evidence="2">Leaf</tissue>
    </source>
</reference>
<gene>
    <name evidence="2" type="ORF">CTI12_AA563760</name>
</gene>
<keyword evidence="3" id="KW-1185">Reference proteome</keyword>
<proteinExistence type="predicted"/>
<dbReference type="EMBL" id="PKPP01013885">
    <property type="protein sequence ID" value="PWA40310.1"/>
    <property type="molecule type" value="Genomic_DNA"/>
</dbReference>
<protein>
    <submittedName>
        <fullName evidence="2">Cytochrome P450</fullName>
    </submittedName>
</protein>